<dbReference type="PANTHER" id="PTHR43434:SF25">
    <property type="entry name" value="PHOSPHOGLYCOLATE PHOSPHATASE"/>
    <property type="match status" value="1"/>
</dbReference>
<dbReference type="Gene3D" id="1.10.150.240">
    <property type="entry name" value="Putative phosphatase, domain 2"/>
    <property type="match status" value="1"/>
</dbReference>
<dbReference type="Proteomes" id="UP000198541">
    <property type="component" value="Unassembled WGS sequence"/>
</dbReference>
<dbReference type="InterPro" id="IPR036412">
    <property type="entry name" value="HAD-like_sf"/>
</dbReference>
<dbReference type="AlphaFoldDB" id="A0A1G9XBZ2"/>
<proteinExistence type="predicted"/>
<dbReference type="PANTHER" id="PTHR43434">
    <property type="entry name" value="PHOSPHOGLYCOLATE PHOSPHATASE"/>
    <property type="match status" value="1"/>
</dbReference>
<dbReference type="InterPro" id="IPR023198">
    <property type="entry name" value="PGP-like_dom2"/>
</dbReference>
<dbReference type="RefSeq" id="WP_092536584.1">
    <property type="nucleotide sequence ID" value="NZ_FNHU01000009.1"/>
</dbReference>
<dbReference type="STRING" id="332524.SAMN04487766_10974"/>
<dbReference type="Proteomes" id="UP000199671">
    <property type="component" value="Unassembled WGS sequence"/>
</dbReference>
<gene>
    <name evidence="1" type="ORF">SAMN04487766_10974</name>
    <name evidence="2" type="ORF">SAMN05216355_11032</name>
</gene>
<dbReference type="EMBL" id="FNIM01000010">
    <property type="protein sequence ID" value="SDN68226.1"/>
    <property type="molecule type" value="Genomic_DNA"/>
</dbReference>
<dbReference type="SFLD" id="SFLDG01129">
    <property type="entry name" value="C1.5:_HAD__Beta-PGM__Phosphata"/>
    <property type="match status" value="1"/>
</dbReference>
<organism evidence="1 4">
    <name type="scientific">Actinomyces ruminicola</name>
    <dbReference type="NCBI Taxonomy" id="332524"/>
    <lineage>
        <taxon>Bacteria</taxon>
        <taxon>Bacillati</taxon>
        <taxon>Actinomycetota</taxon>
        <taxon>Actinomycetes</taxon>
        <taxon>Actinomycetales</taxon>
        <taxon>Actinomycetaceae</taxon>
        <taxon>Actinomyces</taxon>
    </lineage>
</organism>
<dbReference type="InterPro" id="IPR050155">
    <property type="entry name" value="HAD-like_hydrolase_sf"/>
</dbReference>
<evidence type="ECO:0000313" key="1">
    <source>
        <dbReference type="EMBL" id="SDM94264.1"/>
    </source>
</evidence>
<dbReference type="InterPro" id="IPR023214">
    <property type="entry name" value="HAD_sf"/>
</dbReference>
<sequence>MRHIIWDMGGTLVDTYPEVDRVLCEAAFGDAAPEHLRHVTGLTRHSIAHAIATLSDEQRLDPEALEAAYADLKERWRTRPAPVMDGAREVMARVSELGGLNLVATHRDRTSATALLQGLHLEMDDVVCAPDGVARKPSPDMNLLLAQRHNLDPAEVLCVGDRPIDVVAAREAGMPAALLVRPGTTVTLPDDAPGALVVASLRDLLPLLD</sequence>
<dbReference type="Gene3D" id="3.40.50.1000">
    <property type="entry name" value="HAD superfamily/HAD-like"/>
    <property type="match status" value="1"/>
</dbReference>
<dbReference type="GO" id="GO:0008967">
    <property type="term" value="F:phosphoglycolate phosphatase activity"/>
    <property type="evidence" value="ECO:0007669"/>
    <property type="project" value="TreeGrafter"/>
</dbReference>
<dbReference type="SUPFAM" id="SSF56784">
    <property type="entry name" value="HAD-like"/>
    <property type="match status" value="1"/>
</dbReference>
<name>A0A1G9XBZ2_9ACTO</name>
<dbReference type="SFLD" id="SFLDS00003">
    <property type="entry name" value="Haloacid_Dehalogenase"/>
    <property type="match status" value="1"/>
</dbReference>
<dbReference type="InterPro" id="IPR006439">
    <property type="entry name" value="HAD-SF_hydro_IA"/>
</dbReference>
<keyword evidence="3" id="KW-1185">Reference proteome</keyword>
<protein>
    <submittedName>
        <fullName evidence="1">Haloacid dehalogenase superfamily, subfamily IA, variant 3 with third motif having DD or ED/haloacid dehalogenase superfamily, subfamily IA, variant 1 with third motif having Dx(3-4)D or Dx(3-4)E</fullName>
    </submittedName>
</protein>
<accession>A0A1G9XBZ2</accession>
<evidence type="ECO:0000313" key="4">
    <source>
        <dbReference type="Proteomes" id="UP000199671"/>
    </source>
</evidence>
<dbReference type="EMBL" id="FNHU01000009">
    <property type="protein sequence ID" value="SDM94264.1"/>
    <property type="molecule type" value="Genomic_DNA"/>
</dbReference>
<dbReference type="NCBIfam" id="TIGR01549">
    <property type="entry name" value="HAD-SF-IA-v1"/>
    <property type="match status" value="1"/>
</dbReference>
<dbReference type="GO" id="GO:0005829">
    <property type="term" value="C:cytosol"/>
    <property type="evidence" value="ECO:0007669"/>
    <property type="project" value="TreeGrafter"/>
</dbReference>
<dbReference type="NCBIfam" id="TIGR01509">
    <property type="entry name" value="HAD-SF-IA-v3"/>
    <property type="match status" value="1"/>
</dbReference>
<dbReference type="GO" id="GO:0006281">
    <property type="term" value="P:DNA repair"/>
    <property type="evidence" value="ECO:0007669"/>
    <property type="project" value="TreeGrafter"/>
</dbReference>
<reference evidence="3" key="1">
    <citation type="submission" date="2016-10" db="EMBL/GenBank/DDBJ databases">
        <authorList>
            <person name="Varghese N."/>
            <person name="Submissions S."/>
        </authorList>
    </citation>
    <scope>NUCLEOTIDE SEQUENCE [LARGE SCALE GENOMIC DNA]</scope>
    <source>
        <strain evidence="3">DSM 27982</strain>
    </source>
</reference>
<evidence type="ECO:0000313" key="2">
    <source>
        <dbReference type="EMBL" id="SDN68226.1"/>
    </source>
</evidence>
<reference evidence="1 4" key="2">
    <citation type="submission" date="2016-10" db="EMBL/GenBank/DDBJ databases">
        <authorList>
            <person name="de Groot N.N."/>
        </authorList>
    </citation>
    <scope>NUCLEOTIDE SEQUENCE [LARGE SCALE GENOMIC DNA]</scope>
    <source>
        <strain evidence="2">DSM 27982</strain>
        <strain evidence="1 4">KPR-7B</strain>
    </source>
</reference>
<evidence type="ECO:0000313" key="3">
    <source>
        <dbReference type="Proteomes" id="UP000198541"/>
    </source>
</evidence>
<dbReference type="OrthoDB" id="9807630at2"/>
<dbReference type="Pfam" id="PF00702">
    <property type="entry name" value="Hydrolase"/>
    <property type="match status" value="1"/>
</dbReference>